<evidence type="ECO:0000256" key="1">
    <source>
        <dbReference type="ARBA" id="ARBA00001352"/>
    </source>
</evidence>
<comment type="catalytic activity">
    <reaction evidence="1">
        <text>L-lysine = D-beta-lysine</text>
        <dbReference type="Rhea" id="RHEA:44148"/>
        <dbReference type="ChEBI" id="CHEBI:32551"/>
        <dbReference type="ChEBI" id="CHEBI:84138"/>
    </reaction>
</comment>
<name>A0A4R6ULR4_9GAMM</name>
<evidence type="ECO:0000313" key="18">
    <source>
        <dbReference type="Proteomes" id="UP000295375"/>
    </source>
</evidence>
<evidence type="ECO:0000256" key="9">
    <source>
        <dbReference type="ARBA" id="ARBA00022898"/>
    </source>
</evidence>
<evidence type="ECO:0000256" key="2">
    <source>
        <dbReference type="ARBA" id="ARBA00001933"/>
    </source>
</evidence>
<evidence type="ECO:0000256" key="5">
    <source>
        <dbReference type="ARBA" id="ARBA00022363"/>
    </source>
</evidence>
<evidence type="ECO:0000256" key="7">
    <source>
        <dbReference type="ARBA" id="ARBA00022691"/>
    </source>
</evidence>
<evidence type="ECO:0000256" key="3">
    <source>
        <dbReference type="ARBA" id="ARBA00001966"/>
    </source>
</evidence>
<dbReference type="PANTHER" id="PTHR30538">
    <property type="entry name" value="LYSINE 2,3-AMINOMUTASE-RELATED"/>
    <property type="match status" value="1"/>
</dbReference>
<feature type="binding site" evidence="14">
    <location>
        <position position="125"/>
    </location>
    <ligand>
        <name>[4Fe-4S] cluster</name>
        <dbReference type="ChEBI" id="CHEBI:49883"/>
        <note>4Fe-4S-S-AdoMet</note>
    </ligand>
</feature>
<dbReference type="NCBIfam" id="TIGR00238">
    <property type="entry name" value="KamA family radical SAM protein"/>
    <property type="match status" value="1"/>
</dbReference>
<evidence type="ECO:0000256" key="6">
    <source>
        <dbReference type="ARBA" id="ARBA00022485"/>
    </source>
</evidence>
<feature type="binding site" evidence="14">
    <location>
        <position position="121"/>
    </location>
    <ligand>
        <name>[4Fe-4S] cluster</name>
        <dbReference type="ChEBI" id="CHEBI:49883"/>
        <note>4Fe-4S-S-AdoMet</note>
    </ligand>
</feature>
<keyword evidence="18" id="KW-1185">Reference proteome</keyword>
<dbReference type="EMBL" id="SNYM01000013">
    <property type="protein sequence ID" value="TDQ46469.1"/>
    <property type="molecule type" value="Genomic_DNA"/>
</dbReference>
<feature type="modified residue" description="N6-(pyridoxal phosphate)lysine" evidence="15">
    <location>
        <position position="333"/>
    </location>
</feature>
<organism evidence="17 18">
    <name type="scientific">Permianibacter aggregans</name>
    <dbReference type="NCBI Taxonomy" id="1510150"/>
    <lineage>
        <taxon>Bacteria</taxon>
        <taxon>Pseudomonadati</taxon>
        <taxon>Pseudomonadota</taxon>
        <taxon>Gammaproteobacteria</taxon>
        <taxon>Pseudomonadales</taxon>
        <taxon>Pseudomonadaceae</taxon>
        <taxon>Permianibacter</taxon>
    </lineage>
</organism>
<dbReference type="InterPro" id="IPR003739">
    <property type="entry name" value="Lys_aminomutase/Glu_NH3_mut"/>
</dbReference>
<evidence type="ECO:0000256" key="4">
    <source>
        <dbReference type="ARBA" id="ARBA00008703"/>
    </source>
</evidence>
<accession>A0A4R6ULR4</accession>
<dbReference type="SUPFAM" id="SSF102114">
    <property type="entry name" value="Radical SAM enzymes"/>
    <property type="match status" value="1"/>
</dbReference>
<evidence type="ECO:0000256" key="8">
    <source>
        <dbReference type="ARBA" id="ARBA00022723"/>
    </source>
</evidence>
<evidence type="ECO:0000256" key="13">
    <source>
        <dbReference type="ARBA" id="ARBA00030756"/>
    </source>
</evidence>
<keyword evidence="7" id="KW-0949">S-adenosyl-L-methionine</keyword>
<dbReference type="InterPro" id="IPR013785">
    <property type="entry name" value="Aldolase_TIM"/>
</dbReference>
<sequence length="343" mass="38209">MADILAKIPLEGQPASWSAALKAAPISLQALLGRLNLRLEQLPEALQAAVEFPVRVPERYLQLIETGNPHDPLLLQVLPQAIEMQEAEGYSTDPLQEQEAAVPGLLHKYRSRVLLVTTSACAIHCRYCFRRHFPYGDNRPGNKGLDAIVEYLRAHPEVNEVILSGGDPLSAPDSYLTDLHQRLSTLPQLKRLRIHTRFPMVIPERFTEALLSLLSEPRFQTILVLHNNHPRELVDELAAPLHRLRAAGVTLLNQSVLLAGVNDNAETLTALSERLFALGVLPYYLHQLDKVRGAAHFAVSDERARQLMVELLAALPGFLVPKLTREVAEKASKIPLDLRLDTL</sequence>
<gene>
    <name evidence="17" type="ORF">EV696_11310</name>
</gene>
<protein>
    <recommendedName>
        <fullName evidence="5">L-lysine 2,3-aminomutase</fullName>
    </recommendedName>
    <alternativeName>
        <fullName evidence="13">EF-P post-translational modification enzyme B</fullName>
    </alternativeName>
</protein>
<evidence type="ECO:0000256" key="10">
    <source>
        <dbReference type="ARBA" id="ARBA00023004"/>
    </source>
</evidence>
<dbReference type="NCBIfam" id="TIGR03821">
    <property type="entry name" value="EFP_modif_epmB"/>
    <property type="match status" value="1"/>
</dbReference>
<dbReference type="CDD" id="cd01335">
    <property type="entry name" value="Radical_SAM"/>
    <property type="match status" value="1"/>
</dbReference>
<dbReference type="Gene3D" id="3.20.20.70">
    <property type="entry name" value="Aldolase class I"/>
    <property type="match status" value="1"/>
</dbReference>
<keyword evidence="10" id="KW-0408">Iron</keyword>
<feature type="binding site" evidence="14">
    <location>
        <position position="128"/>
    </location>
    <ligand>
        <name>[4Fe-4S] cluster</name>
        <dbReference type="ChEBI" id="CHEBI:49883"/>
        <note>4Fe-4S-S-AdoMet</note>
    </ligand>
</feature>
<dbReference type="PROSITE" id="PS51918">
    <property type="entry name" value="RADICAL_SAM"/>
    <property type="match status" value="1"/>
</dbReference>
<reference evidence="17 18" key="1">
    <citation type="submission" date="2019-03" db="EMBL/GenBank/DDBJ databases">
        <title>Genomic Encyclopedia of Type Strains, Phase IV (KMG-IV): sequencing the most valuable type-strain genomes for metagenomic binning, comparative biology and taxonomic classification.</title>
        <authorList>
            <person name="Goeker M."/>
        </authorList>
    </citation>
    <scope>NUCLEOTIDE SEQUENCE [LARGE SCALE GENOMIC DNA]</scope>
    <source>
        <strain evidence="17 18">DSM 103792</strain>
    </source>
</reference>
<comment type="caution">
    <text evidence="17">The sequence shown here is derived from an EMBL/GenBank/DDBJ whole genome shotgun (WGS) entry which is preliminary data.</text>
</comment>
<dbReference type="SFLD" id="SFLDS00029">
    <property type="entry name" value="Radical_SAM"/>
    <property type="match status" value="1"/>
</dbReference>
<dbReference type="RefSeq" id="WP_133591669.1">
    <property type="nucleotide sequence ID" value="NZ_CP037953.1"/>
</dbReference>
<dbReference type="InterPro" id="IPR058240">
    <property type="entry name" value="rSAM_sf"/>
</dbReference>
<dbReference type="PANTHER" id="PTHR30538:SF1">
    <property type="entry name" value="L-LYSINE 2,3-AMINOMUTASE"/>
    <property type="match status" value="1"/>
</dbReference>
<dbReference type="InterPro" id="IPR022462">
    <property type="entry name" value="EpmB"/>
</dbReference>
<evidence type="ECO:0000256" key="15">
    <source>
        <dbReference type="PIRSR" id="PIRSR603739-50"/>
    </source>
</evidence>
<dbReference type="OrthoDB" id="9770937at2"/>
<dbReference type="GO" id="GO:0051539">
    <property type="term" value="F:4 iron, 4 sulfur cluster binding"/>
    <property type="evidence" value="ECO:0007669"/>
    <property type="project" value="UniProtKB-KW"/>
</dbReference>
<evidence type="ECO:0000256" key="12">
    <source>
        <dbReference type="ARBA" id="ARBA00023235"/>
    </source>
</evidence>
<dbReference type="Pfam" id="PF04055">
    <property type="entry name" value="Radical_SAM"/>
    <property type="match status" value="1"/>
</dbReference>
<comment type="cofactor">
    <cofactor evidence="3">
        <name>[4Fe-4S] cluster</name>
        <dbReference type="ChEBI" id="CHEBI:49883"/>
    </cofactor>
</comment>
<evidence type="ECO:0000313" key="17">
    <source>
        <dbReference type="EMBL" id="TDQ46469.1"/>
    </source>
</evidence>
<evidence type="ECO:0000259" key="16">
    <source>
        <dbReference type="PROSITE" id="PS51918"/>
    </source>
</evidence>
<dbReference type="AlphaFoldDB" id="A0A4R6ULR4"/>
<comment type="cofactor">
    <cofactor evidence="2 15">
        <name>pyridoxal 5'-phosphate</name>
        <dbReference type="ChEBI" id="CHEBI:597326"/>
    </cofactor>
</comment>
<dbReference type="Proteomes" id="UP000295375">
    <property type="component" value="Unassembled WGS sequence"/>
</dbReference>
<keyword evidence="11 14" id="KW-0411">Iron-sulfur</keyword>
<proteinExistence type="inferred from homology"/>
<feature type="domain" description="Radical SAM core" evidence="16">
    <location>
        <begin position="107"/>
        <end position="322"/>
    </location>
</feature>
<dbReference type="SFLD" id="SFLDF00314">
    <property type="entry name" value="L-lysine_2_3-aminomutase_(yjeK"/>
    <property type="match status" value="1"/>
</dbReference>
<evidence type="ECO:0000256" key="14">
    <source>
        <dbReference type="PIRSR" id="PIRSR004911-1"/>
    </source>
</evidence>
<evidence type="ECO:0000256" key="11">
    <source>
        <dbReference type="ARBA" id="ARBA00023014"/>
    </source>
</evidence>
<dbReference type="InterPro" id="IPR007197">
    <property type="entry name" value="rSAM"/>
</dbReference>
<keyword evidence="12" id="KW-0413">Isomerase</keyword>
<keyword evidence="6 14" id="KW-0004">4Fe-4S</keyword>
<keyword evidence="9 15" id="KW-0663">Pyridoxal phosphate</keyword>
<dbReference type="PIRSF" id="PIRSF004911">
    <property type="entry name" value="DUF160"/>
    <property type="match status" value="1"/>
</dbReference>
<dbReference type="SFLD" id="SFLDG01070">
    <property type="entry name" value="PLP-dependent"/>
    <property type="match status" value="1"/>
</dbReference>
<comment type="similarity">
    <text evidence="4">Belongs to the radical SAM superfamily. KamA family.</text>
</comment>
<dbReference type="GO" id="GO:0016853">
    <property type="term" value="F:isomerase activity"/>
    <property type="evidence" value="ECO:0007669"/>
    <property type="project" value="UniProtKB-KW"/>
</dbReference>
<keyword evidence="8 14" id="KW-0479">Metal-binding</keyword>
<dbReference type="GO" id="GO:0046872">
    <property type="term" value="F:metal ion binding"/>
    <property type="evidence" value="ECO:0007669"/>
    <property type="project" value="UniProtKB-KW"/>
</dbReference>